<evidence type="ECO:0000256" key="1">
    <source>
        <dbReference type="SAM" id="MobiDB-lite"/>
    </source>
</evidence>
<feature type="region of interest" description="Disordered" evidence="1">
    <location>
        <begin position="41"/>
        <end position="153"/>
    </location>
</feature>
<protein>
    <submittedName>
        <fullName evidence="2">Uncharacterized protein</fullName>
    </submittedName>
</protein>
<proteinExistence type="predicted"/>
<organism evidence="2 3">
    <name type="scientific">Streptomyces actuosus</name>
    <dbReference type="NCBI Taxonomy" id="1885"/>
    <lineage>
        <taxon>Bacteria</taxon>
        <taxon>Bacillati</taxon>
        <taxon>Actinomycetota</taxon>
        <taxon>Actinomycetes</taxon>
        <taxon>Kitasatosporales</taxon>
        <taxon>Streptomycetaceae</taxon>
        <taxon>Streptomyces</taxon>
    </lineage>
</organism>
<name>A0ABS2VQ51_STRAS</name>
<reference evidence="2 3" key="1">
    <citation type="submission" date="2021-02" db="EMBL/GenBank/DDBJ databases">
        <title>Whole genome sequencing of Streptomyces actuosus VRA1.</title>
        <authorList>
            <person name="Sen G."/>
            <person name="Sen A."/>
        </authorList>
    </citation>
    <scope>NUCLEOTIDE SEQUENCE [LARGE SCALE GENOMIC DNA]</scope>
    <source>
        <strain evidence="2 3">VRA1</strain>
    </source>
</reference>
<accession>A0ABS2VQ51</accession>
<evidence type="ECO:0000313" key="2">
    <source>
        <dbReference type="EMBL" id="MBN0045235.1"/>
    </source>
</evidence>
<dbReference type="Proteomes" id="UP000788262">
    <property type="component" value="Unassembled WGS sequence"/>
</dbReference>
<sequence length="153" mass="15181">MAGTSRLFDAYARRSAVAESTPDALDVSDTALARRIVEEEQARLAVGGDPGGPSGAADDVPGPDGADRAEAMDAVAAVPRPGAAPSAGGRPGADIEVGRGYGPDSESDALGARESTQRSTGAPAPLGTAEAPPYAPPHVPLEESPEEPVEAGG</sequence>
<feature type="compositionally biased region" description="Low complexity" evidence="1">
    <location>
        <begin position="72"/>
        <end position="88"/>
    </location>
</feature>
<keyword evidence="3" id="KW-1185">Reference proteome</keyword>
<feature type="compositionally biased region" description="Acidic residues" evidence="1">
    <location>
        <begin position="143"/>
        <end position="153"/>
    </location>
</feature>
<comment type="caution">
    <text evidence="2">The sequence shown here is derived from an EMBL/GenBank/DDBJ whole genome shotgun (WGS) entry which is preliminary data.</text>
</comment>
<dbReference type="EMBL" id="JAFFZS010000009">
    <property type="protein sequence ID" value="MBN0045235.1"/>
    <property type="molecule type" value="Genomic_DNA"/>
</dbReference>
<evidence type="ECO:0000313" key="3">
    <source>
        <dbReference type="Proteomes" id="UP000788262"/>
    </source>
</evidence>
<gene>
    <name evidence="2" type="ORF">JS756_14160</name>
</gene>
<dbReference type="RefSeq" id="WP_205383445.1">
    <property type="nucleotide sequence ID" value="NZ_JAFFZS010000009.1"/>
</dbReference>
<feature type="compositionally biased region" description="Low complexity" evidence="1">
    <location>
        <begin position="55"/>
        <end position="64"/>
    </location>
</feature>